<dbReference type="InterPro" id="IPR004590">
    <property type="entry name" value="ssDNA_annealing_RecT"/>
</dbReference>
<organism evidence="1 2">
    <name type="scientific">Pseudomonas shahriarae</name>
    <dbReference type="NCBI Taxonomy" id="2745512"/>
    <lineage>
        <taxon>Bacteria</taxon>
        <taxon>Pseudomonadati</taxon>
        <taxon>Pseudomonadota</taxon>
        <taxon>Gammaproteobacteria</taxon>
        <taxon>Pseudomonadales</taxon>
        <taxon>Pseudomonadaceae</taxon>
        <taxon>Pseudomonas</taxon>
    </lineage>
</organism>
<comment type="caution">
    <text evidence="1">The sequence shown here is derived from an EMBL/GenBank/DDBJ whole genome shotgun (WGS) entry which is preliminary data.</text>
</comment>
<evidence type="ECO:0000313" key="1">
    <source>
        <dbReference type="EMBL" id="MDD1011118.1"/>
    </source>
</evidence>
<dbReference type="Proteomes" id="UP001148185">
    <property type="component" value="Unassembled WGS sequence"/>
</dbReference>
<reference evidence="1 2" key="1">
    <citation type="submission" date="2022-05" db="EMBL/GenBank/DDBJ databases">
        <title>Novel Pseudomonas spp. Isolated from a Rainbow Trout Aquaculture Facility.</title>
        <authorList>
            <person name="Testerman T."/>
            <person name="Graf J."/>
        </authorList>
    </citation>
    <scope>NUCLEOTIDE SEQUENCE [LARGE SCALE GENOMIC DNA]</scope>
    <source>
        <strain evidence="1 2">ID1042</strain>
    </source>
</reference>
<sequence>MAGKQISQQRPPVKPEQINDLVRSTEQDFSNIVSAMNSRMNFAQEALYAYQAMLGNSYLASVAMNNKASFALAMQQIASSGLTLNPAMGLAYLVPREGKVIADISYRGLMKIATDSRAVDLVVACSVYSRDTFSFNGANDEPIHVYDPFLAKHDRGEFRGVYVKAYLSIGKLLVHPVSAEDVYAARQLSSAWTNSDPTKKKGPWDTHFDSMAIKTGIKIARKYWPMTSPALDNVISYLNEEGGEGFVGGAVTLETASREMHGPSSATQTNVVNLHDGVVYDIDHNPVGQPQADASPVGDSHFAQMDQPRNQGPIRTEGEVGAGSAPRDVNETLIRRIDQVHDRSMRTGAWQSAFDWASAQLKGDLLERANKKFRKGQSEYLAKQKVPA</sequence>
<dbReference type="AlphaFoldDB" id="A0A9X4HFB8"/>
<dbReference type="InterPro" id="IPR018330">
    <property type="entry name" value="RecT_fam"/>
</dbReference>
<accession>A0A9X4HFB8</accession>
<proteinExistence type="predicted"/>
<dbReference type="RefSeq" id="WP_050682322.1">
    <property type="nucleotide sequence ID" value="NZ_JAMDHA010000037.1"/>
</dbReference>
<dbReference type="Pfam" id="PF03837">
    <property type="entry name" value="RecT"/>
    <property type="match status" value="1"/>
</dbReference>
<protein>
    <submittedName>
        <fullName evidence="1">Recombinase RecT</fullName>
    </submittedName>
</protein>
<dbReference type="GO" id="GO:0006259">
    <property type="term" value="P:DNA metabolic process"/>
    <property type="evidence" value="ECO:0007669"/>
    <property type="project" value="InterPro"/>
</dbReference>
<name>A0A9X4HFB8_9PSED</name>
<gene>
    <name evidence="1" type="ORF">M5G27_26970</name>
</gene>
<dbReference type="NCBIfam" id="TIGR00616">
    <property type="entry name" value="rect"/>
    <property type="match status" value="1"/>
</dbReference>
<dbReference type="EMBL" id="JAMDHA010000037">
    <property type="protein sequence ID" value="MDD1011118.1"/>
    <property type="molecule type" value="Genomic_DNA"/>
</dbReference>
<keyword evidence="2" id="KW-1185">Reference proteome</keyword>
<dbReference type="GO" id="GO:0003677">
    <property type="term" value="F:DNA binding"/>
    <property type="evidence" value="ECO:0007669"/>
    <property type="project" value="InterPro"/>
</dbReference>
<evidence type="ECO:0000313" key="2">
    <source>
        <dbReference type="Proteomes" id="UP001148185"/>
    </source>
</evidence>